<keyword evidence="5 8" id="KW-0808">Transferase</keyword>
<dbReference type="CDD" id="cd00609">
    <property type="entry name" value="AAT_like"/>
    <property type="match status" value="1"/>
</dbReference>
<dbReference type="GO" id="GO:0004069">
    <property type="term" value="F:L-aspartate:2-oxoglutarate aminotransferase activity"/>
    <property type="evidence" value="ECO:0007669"/>
    <property type="project" value="UniProtKB-EC"/>
</dbReference>
<evidence type="ECO:0000256" key="1">
    <source>
        <dbReference type="ARBA" id="ARBA00001933"/>
    </source>
</evidence>
<dbReference type="GO" id="GO:0030170">
    <property type="term" value="F:pyridoxal phosphate binding"/>
    <property type="evidence" value="ECO:0007669"/>
    <property type="project" value="InterPro"/>
</dbReference>
<dbReference type="InterPro" id="IPR015421">
    <property type="entry name" value="PyrdxlP-dep_Trfase_major"/>
</dbReference>
<comment type="subunit">
    <text evidence="3 8">Homodimer.</text>
</comment>
<dbReference type="SUPFAM" id="SSF53383">
    <property type="entry name" value="PLP-dependent transferases"/>
    <property type="match status" value="1"/>
</dbReference>
<dbReference type="FunFam" id="3.90.1150.10:FF:000001">
    <property type="entry name" value="Aspartate aminotransferase"/>
    <property type="match status" value="1"/>
</dbReference>
<dbReference type="EMBL" id="LK052918">
    <property type="protein sequence ID" value="CDR47576.1"/>
    <property type="molecule type" value="Genomic_DNA"/>
</dbReference>
<dbReference type="GO" id="GO:0006533">
    <property type="term" value="P:L-aspartate catabolic process"/>
    <property type="evidence" value="ECO:0007669"/>
    <property type="project" value="TreeGrafter"/>
</dbReference>
<dbReference type="PRINTS" id="PR00799">
    <property type="entry name" value="TRANSAMINASE"/>
</dbReference>
<dbReference type="InterPro" id="IPR004839">
    <property type="entry name" value="Aminotransferase_I/II_large"/>
</dbReference>
<protein>
    <recommendedName>
        <fullName evidence="8">Aspartate aminotransferase</fullName>
        <ecNumber evidence="8">2.6.1.1</ecNumber>
    </recommendedName>
</protein>
<dbReference type="VEuPathDB" id="FungiDB:BON22_5473"/>
<dbReference type="Gene3D" id="3.90.1150.10">
    <property type="entry name" value="Aspartate Aminotransferase, domain 1"/>
    <property type="match status" value="1"/>
</dbReference>
<accession>A0A061BI86</accession>
<dbReference type="AlphaFoldDB" id="A0A061BI86"/>
<dbReference type="GO" id="GO:0005739">
    <property type="term" value="C:mitochondrion"/>
    <property type="evidence" value="ECO:0007669"/>
    <property type="project" value="TreeGrafter"/>
</dbReference>
<feature type="compositionally biased region" description="Low complexity" evidence="9">
    <location>
        <begin position="8"/>
        <end position="24"/>
    </location>
</feature>
<comment type="cofactor">
    <cofactor evidence="1">
        <name>pyridoxal 5'-phosphate</name>
        <dbReference type="ChEBI" id="CHEBI:597326"/>
    </cofactor>
</comment>
<dbReference type="InterPro" id="IPR004838">
    <property type="entry name" value="NHTrfase_class1_PyrdxlP-BS"/>
</dbReference>
<evidence type="ECO:0000256" key="9">
    <source>
        <dbReference type="SAM" id="MobiDB-lite"/>
    </source>
</evidence>
<evidence type="ECO:0000259" key="10">
    <source>
        <dbReference type="Pfam" id="PF00155"/>
    </source>
</evidence>
<dbReference type="FunFam" id="3.40.640.10:FF:000066">
    <property type="entry name" value="Aspartate aminotransferase"/>
    <property type="match status" value="1"/>
</dbReference>
<evidence type="ECO:0000256" key="4">
    <source>
        <dbReference type="ARBA" id="ARBA00022576"/>
    </source>
</evidence>
<evidence type="ECO:0000256" key="8">
    <source>
        <dbReference type="RuleBase" id="RU000480"/>
    </source>
</evidence>
<gene>
    <name evidence="11" type="ORF">CYFA0S_33e00716g</name>
</gene>
<keyword evidence="6" id="KW-0663">Pyridoxal phosphate</keyword>
<keyword evidence="4 8" id="KW-0032">Aminotransferase</keyword>
<dbReference type="SMR" id="A0A061BI86"/>
<proteinExistence type="inferred from homology"/>
<feature type="domain" description="Aminotransferase class I/classII large" evidence="10">
    <location>
        <begin position="65"/>
        <end position="439"/>
    </location>
</feature>
<evidence type="ECO:0000256" key="2">
    <source>
        <dbReference type="ARBA" id="ARBA00007441"/>
    </source>
</evidence>
<dbReference type="InterPro" id="IPR000796">
    <property type="entry name" value="Asp_trans"/>
</dbReference>
<comment type="catalytic activity">
    <reaction evidence="7 8">
        <text>L-aspartate + 2-oxoglutarate = oxaloacetate + L-glutamate</text>
        <dbReference type="Rhea" id="RHEA:21824"/>
        <dbReference type="ChEBI" id="CHEBI:16452"/>
        <dbReference type="ChEBI" id="CHEBI:16810"/>
        <dbReference type="ChEBI" id="CHEBI:29985"/>
        <dbReference type="ChEBI" id="CHEBI:29991"/>
        <dbReference type="EC" id="2.6.1.1"/>
    </reaction>
</comment>
<organism evidence="11">
    <name type="scientific">Cyberlindnera fabianii</name>
    <name type="common">Yeast</name>
    <name type="synonym">Hansenula fabianii</name>
    <dbReference type="NCBI Taxonomy" id="36022"/>
    <lineage>
        <taxon>Eukaryota</taxon>
        <taxon>Fungi</taxon>
        <taxon>Dikarya</taxon>
        <taxon>Ascomycota</taxon>
        <taxon>Saccharomycotina</taxon>
        <taxon>Saccharomycetes</taxon>
        <taxon>Phaffomycetales</taxon>
        <taxon>Phaffomycetaceae</taxon>
        <taxon>Cyberlindnera</taxon>
    </lineage>
</organism>
<evidence type="ECO:0000313" key="11">
    <source>
        <dbReference type="EMBL" id="CDR47576.1"/>
    </source>
</evidence>
<evidence type="ECO:0000256" key="6">
    <source>
        <dbReference type="ARBA" id="ARBA00022898"/>
    </source>
</evidence>
<dbReference type="PANTHER" id="PTHR11879:SF22">
    <property type="entry name" value="ASPARTATE AMINOTRANSFERASE, MITOCHONDRIAL"/>
    <property type="match status" value="1"/>
</dbReference>
<dbReference type="Gene3D" id="3.40.640.10">
    <property type="entry name" value="Type I PLP-dependent aspartate aminotransferase-like (Major domain)"/>
    <property type="match status" value="1"/>
</dbReference>
<evidence type="ECO:0000256" key="7">
    <source>
        <dbReference type="ARBA" id="ARBA00049185"/>
    </source>
</evidence>
<dbReference type="PROSITE" id="PS00105">
    <property type="entry name" value="AA_TRANSFER_CLASS_1"/>
    <property type="match status" value="1"/>
</dbReference>
<dbReference type="PhylomeDB" id="A0A061BI86"/>
<evidence type="ECO:0000256" key="5">
    <source>
        <dbReference type="ARBA" id="ARBA00022679"/>
    </source>
</evidence>
<dbReference type="EC" id="2.6.1.1" evidence="8"/>
<comment type="miscellaneous">
    <text evidence="8">In eukaryotes there are cytoplasmic, mitochondrial and chloroplastic isozymes.</text>
</comment>
<dbReference type="NCBIfam" id="NF006719">
    <property type="entry name" value="PRK09257.1"/>
    <property type="match status" value="1"/>
</dbReference>
<comment type="similarity">
    <text evidence="2">Belongs to the class-I pyridoxal-phosphate-dependent aminotransferase family.</text>
</comment>
<reference evidence="11" key="1">
    <citation type="journal article" date="2014" name="Genome Announc.">
        <title>Genome sequence of the yeast Cyberlindnera fabianii (Hansenula fabianii).</title>
        <authorList>
            <person name="Freel K.C."/>
            <person name="Sarilar V."/>
            <person name="Neuveglise C."/>
            <person name="Devillers H."/>
            <person name="Friedrich A."/>
            <person name="Schacherer J."/>
        </authorList>
    </citation>
    <scope>NUCLEOTIDE SEQUENCE</scope>
    <source>
        <strain evidence="11">YJS4271</strain>
    </source>
</reference>
<dbReference type="OrthoDB" id="6752799at2759"/>
<dbReference type="Pfam" id="PF00155">
    <property type="entry name" value="Aminotran_1_2"/>
    <property type="match status" value="1"/>
</dbReference>
<name>A0A061BI86_CYBFA</name>
<dbReference type="InterPro" id="IPR015424">
    <property type="entry name" value="PyrdxlP-dep_Trfase"/>
</dbReference>
<evidence type="ECO:0000256" key="3">
    <source>
        <dbReference type="ARBA" id="ARBA00011738"/>
    </source>
</evidence>
<dbReference type="PANTHER" id="PTHR11879">
    <property type="entry name" value="ASPARTATE AMINOTRANSFERASE"/>
    <property type="match status" value="1"/>
</dbReference>
<sequence>MIKHKRLLASLSKSSPKSSQAPYSDGLTKRHVESVSNFWQHIPLAPADPILGITEEFNKDSNPLKTNLSVGAYRDDEGKPYVLPSIRMASSVLYHTESNKEYTSINGSINYNSLVKEFLYGSFVSGADLIKQDRISIAQSLSGTGALKLCAEFLRDWSPYNSRKVYMPNPTWSNHINIFENSGLEPQQYAYYDKKTNSLDMEGMLNDLSNAEPGSSVLLHACCHNPTGVDPTPEQWDQIVDVVINKGLIPIIDIAYQGFQSGSLFNDLYLLELITNKVNQGQFVTSMVCQSFAKNMGLYGERIGSVSIITPDSKTRQIVDSQIKKSIRSIYSSPSIHGARLVEIVLSSPDIFTQWEKDVSQMASRIKLMRSTLFDLLEKKQTLTTWDHLVQQNGMFAFTGLSKEQIIRLKEEYSIYATLNGRFSIAGLNSGNVEYVADAMDKVTR</sequence>
<feature type="region of interest" description="Disordered" evidence="9">
    <location>
        <begin position="1"/>
        <end position="26"/>
    </location>
</feature>
<dbReference type="InterPro" id="IPR015422">
    <property type="entry name" value="PyrdxlP-dep_Trfase_small"/>
</dbReference>